<gene>
    <name evidence="2" type="ORF">EYF80_054580</name>
</gene>
<evidence type="ECO:0000256" key="1">
    <source>
        <dbReference type="SAM" id="MobiDB-lite"/>
    </source>
</evidence>
<sequence>MKKSHSANDSEEFFREEEDEGRKHQGTTKEPPRDRHPGGAAEAHPHDVAAELPSYQVPPASGRTQQRPLVAAPRRHPPSAPEGAHTHQPFRKCLFFFSSRCARSRDLRCERRVAEL</sequence>
<feature type="compositionally biased region" description="Basic and acidic residues" evidence="1">
    <location>
        <begin position="30"/>
        <end position="49"/>
    </location>
</feature>
<dbReference type="EMBL" id="SRLO01001803">
    <property type="protein sequence ID" value="TNN35253.1"/>
    <property type="molecule type" value="Genomic_DNA"/>
</dbReference>
<dbReference type="AlphaFoldDB" id="A0A4Z2F2X2"/>
<proteinExistence type="predicted"/>
<reference evidence="2 3" key="1">
    <citation type="submission" date="2019-03" db="EMBL/GenBank/DDBJ databases">
        <title>First draft genome of Liparis tanakae, snailfish: a comprehensive survey of snailfish specific genes.</title>
        <authorList>
            <person name="Kim W."/>
            <person name="Song I."/>
            <person name="Jeong J.-H."/>
            <person name="Kim D."/>
            <person name="Kim S."/>
            <person name="Ryu S."/>
            <person name="Song J.Y."/>
            <person name="Lee S.K."/>
        </authorList>
    </citation>
    <scope>NUCLEOTIDE SEQUENCE [LARGE SCALE GENOMIC DNA]</scope>
    <source>
        <tissue evidence="2">Muscle</tissue>
    </source>
</reference>
<feature type="region of interest" description="Disordered" evidence="1">
    <location>
        <begin position="1"/>
        <end position="87"/>
    </location>
</feature>
<accession>A0A4Z2F2X2</accession>
<keyword evidence="3" id="KW-1185">Reference proteome</keyword>
<name>A0A4Z2F2X2_9TELE</name>
<evidence type="ECO:0000313" key="3">
    <source>
        <dbReference type="Proteomes" id="UP000314294"/>
    </source>
</evidence>
<protein>
    <submittedName>
        <fullName evidence="2">Uncharacterized protein</fullName>
    </submittedName>
</protein>
<evidence type="ECO:0000313" key="2">
    <source>
        <dbReference type="EMBL" id="TNN35253.1"/>
    </source>
</evidence>
<organism evidence="2 3">
    <name type="scientific">Liparis tanakae</name>
    <name type="common">Tanaka's snailfish</name>
    <dbReference type="NCBI Taxonomy" id="230148"/>
    <lineage>
        <taxon>Eukaryota</taxon>
        <taxon>Metazoa</taxon>
        <taxon>Chordata</taxon>
        <taxon>Craniata</taxon>
        <taxon>Vertebrata</taxon>
        <taxon>Euteleostomi</taxon>
        <taxon>Actinopterygii</taxon>
        <taxon>Neopterygii</taxon>
        <taxon>Teleostei</taxon>
        <taxon>Neoteleostei</taxon>
        <taxon>Acanthomorphata</taxon>
        <taxon>Eupercaria</taxon>
        <taxon>Perciformes</taxon>
        <taxon>Cottioidei</taxon>
        <taxon>Cottales</taxon>
        <taxon>Liparidae</taxon>
        <taxon>Liparis</taxon>
    </lineage>
</organism>
<comment type="caution">
    <text evidence="2">The sequence shown here is derived from an EMBL/GenBank/DDBJ whole genome shotgun (WGS) entry which is preliminary data.</text>
</comment>
<feature type="compositionally biased region" description="Acidic residues" evidence="1">
    <location>
        <begin position="9"/>
        <end position="19"/>
    </location>
</feature>
<dbReference type="Proteomes" id="UP000314294">
    <property type="component" value="Unassembled WGS sequence"/>
</dbReference>